<dbReference type="Proteomes" id="UP000642553">
    <property type="component" value="Chromosome"/>
</dbReference>
<gene>
    <name evidence="2" type="ORF">DMI76_00415</name>
</gene>
<dbReference type="GO" id="GO:0005737">
    <property type="term" value="C:cytoplasm"/>
    <property type="evidence" value="ECO:0007669"/>
    <property type="project" value="TreeGrafter"/>
</dbReference>
<organism evidence="2 3">
    <name type="scientific">Akkermansia massiliensis</name>
    <dbReference type="NCBI Taxonomy" id="2927224"/>
    <lineage>
        <taxon>Bacteria</taxon>
        <taxon>Pseudomonadati</taxon>
        <taxon>Verrucomicrobiota</taxon>
        <taxon>Verrucomicrobiia</taxon>
        <taxon>Verrucomicrobiales</taxon>
        <taxon>Akkermansiaceae</taxon>
        <taxon>Akkermansia</taxon>
    </lineage>
</organism>
<accession>A0AAE6T891</accession>
<dbReference type="EMBL" id="CP029701">
    <property type="protein sequence ID" value="QHV61929.1"/>
    <property type="molecule type" value="Genomic_DNA"/>
</dbReference>
<evidence type="ECO:0000313" key="2">
    <source>
        <dbReference type="EMBL" id="QHV61929.1"/>
    </source>
</evidence>
<reference evidence="2" key="1">
    <citation type="submission" date="2018-05" db="EMBL/GenBank/DDBJ databases">
        <title>Complete genome sequnece of Akkermansia muciniphila EB-AMDK-40.</title>
        <authorList>
            <person name="Nam Y.-D."/>
            <person name="Chung W.-H."/>
            <person name="Park Y.S."/>
            <person name="Kang J."/>
        </authorList>
    </citation>
    <scope>NUCLEOTIDE SEQUENCE</scope>
    <source>
        <strain evidence="2">EB-AMDK-40</strain>
    </source>
</reference>
<dbReference type="PANTHER" id="PTHR48079:SF6">
    <property type="entry name" value="NAD(P)-BINDING DOMAIN-CONTAINING PROTEIN-RELATED"/>
    <property type="match status" value="1"/>
</dbReference>
<dbReference type="InterPro" id="IPR001509">
    <property type="entry name" value="Epimerase_deHydtase"/>
</dbReference>
<proteinExistence type="predicted"/>
<dbReference type="InterPro" id="IPR036291">
    <property type="entry name" value="NAD(P)-bd_dom_sf"/>
</dbReference>
<protein>
    <recommendedName>
        <fullName evidence="1">NAD-dependent epimerase/dehydratase domain-containing protein</fullName>
    </recommendedName>
</protein>
<dbReference type="RefSeq" id="WP_022397017.1">
    <property type="nucleotide sequence ID" value="NZ_CP029701.1"/>
</dbReference>
<dbReference type="AlphaFoldDB" id="A0AAE6T891"/>
<sequence length="287" mass="30751">MTGLLCTEPRAVLILGTGYLGKALAESLRKAGHTALTADIDAQKAIYEADVTEGASMHSLAARIPSPHIIVMCASTRGGSEEAYRSLYIRGTQNTLEAFPGTPVIFCSSTSVYGITDGRWITEEHNVYPASGKSGLLIQAEQAVLAAGGTVVRLGALYGPDRCVLVSQYCKKGAALPGNMDRWINYIHRDDAVAALHLLCTLREPPTGIYNLTDRTPMQLGEIYSYLSGLLGMPAPQPEPLQAEARRGFSSQRISCSRLLALGWEPLYPSFADGVHNVLEALEAGGE</sequence>
<dbReference type="Pfam" id="PF01370">
    <property type="entry name" value="Epimerase"/>
    <property type="match status" value="1"/>
</dbReference>
<evidence type="ECO:0000259" key="1">
    <source>
        <dbReference type="Pfam" id="PF01370"/>
    </source>
</evidence>
<dbReference type="SUPFAM" id="SSF51735">
    <property type="entry name" value="NAD(P)-binding Rossmann-fold domains"/>
    <property type="match status" value="1"/>
</dbReference>
<name>A0AAE6T891_9BACT</name>
<evidence type="ECO:0000313" key="3">
    <source>
        <dbReference type="Proteomes" id="UP000642553"/>
    </source>
</evidence>
<dbReference type="GO" id="GO:0004029">
    <property type="term" value="F:aldehyde dehydrogenase (NAD+) activity"/>
    <property type="evidence" value="ECO:0007669"/>
    <property type="project" value="TreeGrafter"/>
</dbReference>
<dbReference type="Gene3D" id="3.40.50.720">
    <property type="entry name" value="NAD(P)-binding Rossmann-like Domain"/>
    <property type="match status" value="1"/>
</dbReference>
<feature type="domain" description="NAD-dependent epimerase/dehydratase" evidence="1">
    <location>
        <begin position="13"/>
        <end position="212"/>
    </location>
</feature>
<dbReference type="InterPro" id="IPR051783">
    <property type="entry name" value="NAD(P)-dependent_oxidoreduct"/>
</dbReference>
<dbReference type="PANTHER" id="PTHR48079">
    <property type="entry name" value="PROTEIN YEEZ"/>
    <property type="match status" value="1"/>
</dbReference>